<gene>
    <name evidence="3" type="ORF">EDC18_101432</name>
</gene>
<dbReference type="GO" id="GO:0004081">
    <property type="term" value="F:bis(5'-nucleosyl)-tetraphosphatase (asymmetrical) activity"/>
    <property type="evidence" value="ECO:0007669"/>
    <property type="project" value="TreeGrafter"/>
</dbReference>
<keyword evidence="1 3" id="KW-0378">Hydrolase</keyword>
<dbReference type="PANTHER" id="PTHR21340">
    <property type="entry name" value="DIADENOSINE 5,5-P1,P4-TETRAPHOSPHATE PYROPHOSPHOHYDROLASE MUTT"/>
    <property type="match status" value="1"/>
</dbReference>
<dbReference type="SUPFAM" id="SSF55811">
    <property type="entry name" value="Nudix"/>
    <property type="match status" value="1"/>
</dbReference>
<dbReference type="GO" id="GO:0006754">
    <property type="term" value="P:ATP biosynthetic process"/>
    <property type="evidence" value="ECO:0007669"/>
    <property type="project" value="TreeGrafter"/>
</dbReference>
<dbReference type="Pfam" id="PF00293">
    <property type="entry name" value="NUDIX"/>
    <property type="match status" value="1"/>
</dbReference>
<comment type="caution">
    <text evidence="3">The sequence shown here is derived from an EMBL/GenBank/DDBJ whole genome shotgun (WGS) entry which is preliminary data.</text>
</comment>
<dbReference type="AlphaFoldDB" id="A0A4R3MQS1"/>
<dbReference type="PANTHER" id="PTHR21340:SF0">
    <property type="entry name" value="BIS(5'-NUCLEOSYL)-TETRAPHOSPHATASE [ASYMMETRICAL]"/>
    <property type="match status" value="1"/>
</dbReference>
<evidence type="ECO:0000313" key="4">
    <source>
        <dbReference type="Proteomes" id="UP000294902"/>
    </source>
</evidence>
<sequence>MKIRKAVGAVVFQNNEYLLIHKVKNSDCNEDISGHWDFPKGGVIDQDSDLESSVLRELKEETGSTNYRIVYKFDPKICFSFPAGYKYDSQETVMFYVEYLGNREDLTPQDEEIDKVEFYSKEYLLRLISQQETYAFLKQVYNEI</sequence>
<dbReference type="GO" id="GO:0006167">
    <property type="term" value="P:AMP biosynthetic process"/>
    <property type="evidence" value="ECO:0007669"/>
    <property type="project" value="TreeGrafter"/>
</dbReference>
<evidence type="ECO:0000313" key="3">
    <source>
        <dbReference type="EMBL" id="TCT17134.1"/>
    </source>
</evidence>
<keyword evidence="4" id="KW-1185">Reference proteome</keyword>
<dbReference type="InterPro" id="IPR051325">
    <property type="entry name" value="Nudix_hydrolase_domain"/>
</dbReference>
<reference evidence="3 4" key="1">
    <citation type="submission" date="2019-03" db="EMBL/GenBank/DDBJ databases">
        <title>Genomic Encyclopedia of Type Strains, Phase IV (KMG-IV): sequencing the most valuable type-strain genomes for metagenomic binning, comparative biology and taxonomic classification.</title>
        <authorList>
            <person name="Goeker M."/>
        </authorList>
    </citation>
    <scope>NUCLEOTIDE SEQUENCE [LARGE SCALE GENOMIC DNA]</scope>
    <source>
        <strain evidence="3 4">DSM 24629</strain>
    </source>
</reference>
<feature type="domain" description="Nudix hydrolase" evidence="2">
    <location>
        <begin position="2"/>
        <end position="142"/>
    </location>
</feature>
<dbReference type="InterPro" id="IPR000086">
    <property type="entry name" value="NUDIX_hydrolase_dom"/>
</dbReference>
<organism evidence="3 4">
    <name type="scientific">Natranaerovirga pectinivora</name>
    <dbReference type="NCBI Taxonomy" id="682400"/>
    <lineage>
        <taxon>Bacteria</taxon>
        <taxon>Bacillati</taxon>
        <taxon>Bacillota</taxon>
        <taxon>Clostridia</taxon>
        <taxon>Lachnospirales</taxon>
        <taxon>Natranaerovirgaceae</taxon>
        <taxon>Natranaerovirga</taxon>
    </lineage>
</organism>
<proteinExistence type="predicted"/>
<dbReference type="Gene3D" id="3.90.79.10">
    <property type="entry name" value="Nucleoside Triphosphate Pyrophosphohydrolase"/>
    <property type="match status" value="1"/>
</dbReference>
<evidence type="ECO:0000259" key="2">
    <source>
        <dbReference type="PROSITE" id="PS51462"/>
    </source>
</evidence>
<dbReference type="RefSeq" id="WP_132249771.1">
    <property type="nucleotide sequence ID" value="NZ_SMAL01000001.1"/>
</dbReference>
<evidence type="ECO:0000256" key="1">
    <source>
        <dbReference type="ARBA" id="ARBA00022801"/>
    </source>
</evidence>
<dbReference type="PROSITE" id="PS51462">
    <property type="entry name" value="NUDIX"/>
    <property type="match status" value="1"/>
</dbReference>
<protein>
    <submittedName>
        <fullName evidence="3">Putative (Di)nucleoside polyphosphate hydrolase</fullName>
    </submittedName>
</protein>
<dbReference type="EMBL" id="SMAL01000001">
    <property type="protein sequence ID" value="TCT17134.1"/>
    <property type="molecule type" value="Genomic_DNA"/>
</dbReference>
<dbReference type="OrthoDB" id="9816289at2"/>
<dbReference type="InterPro" id="IPR015797">
    <property type="entry name" value="NUDIX_hydrolase-like_dom_sf"/>
</dbReference>
<dbReference type="Proteomes" id="UP000294902">
    <property type="component" value="Unassembled WGS sequence"/>
</dbReference>
<name>A0A4R3MQS1_9FIRM</name>
<accession>A0A4R3MQS1</accession>